<proteinExistence type="predicted"/>
<dbReference type="InterPro" id="IPR017907">
    <property type="entry name" value="Znf_RING_CS"/>
</dbReference>
<evidence type="ECO:0000256" key="6">
    <source>
        <dbReference type="PROSITE-ProRule" id="PRU00455"/>
    </source>
</evidence>
<evidence type="ECO:0000256" key="4">
    <source>
        <dbReference type="ARBA" id="ARBA00022771"/>
    </source>
</evidence>
<dbReference type="SUPFAM" id="SSF49599">
    <property type="entry name" value="TRAF domain-like"/>
    <property type="match status" value="2"/>
</dbReference>
<dbReference type="EMBL" id="CYKH01000452">
    <property type="protein sequence ID" value="CUF93420.1"/>
    <property type="molecule type" value="Genomic_DNA"/>
</dbReference>
<dbReference type="Proteomes" id="UP000051952">
    <property type="component" value="Unassembled WGS sequence"/>
</dbReference>
<evidence type="ECO:0000256" key="1">
    <source>
        <dbReference type="ARBA" id="ARBA00004496"/>
    </source>
</evidence>
<gene>
    <name evidence="10" type="ORF">BSAL_67450</name>
</gene>
<dbReference type="Pfam" id="PF13923">
    <property type="entry name" value="zf-C3HC4_2"/>
    <property type="match status" value="1"/>
</dbReference>
<dbReference type="InterPro" id="IPR001841">
    <property type="entry name" value="Znf_RING"/>
</dbReference>
<feature type="domain" description="MATH" evidence="8">
    <location>
        <begin position="180"/>
        <end position="294"/>
    </location>
</feature>
<dbReference type="Pfam" id="PF22486">
    <property type="entry name" value="MATH_2"/>
    <property type="match status" value="1"/>
</dbReference>
<protein>
    <submittedName>
        <fullName evidence="10">Zinc finger protein, putative</fullName>
    </submittedName>
</protein>
<dbReference type="SUPFAM" id="SSF57850">
    <property type="entry name" value="RING/U-box"/>
    <property type="match status" value="1"/>
</dbReference>
<evidence type="ECO:0000259" key="8">
    <source>
        <dbReference type="PROSITE" id="PS50144"/>
    </source>
</evidence>
<feature type="domain" description="SIAH-type" evidence="9">
    <location>
        <begin position="90"/>
        <end position="150"/>
    </location>
</feature>
<dbReference type="InterPro" id="IPR002083">
    <property type="entry name" value="MATH/TRAF_dom"/>
</dbReference>
<evidence type="ECO:0000256" key="5">
    <source>
        <dbReference type="ARBA" id="ARBA00022833"/>
    </source>
</evidence>
<dbReference type="PROSITE" id="PS50144">
    <property type="entry name" value="MATH"/>
    <property type="match status" value="1"/>
</dbReference>
<name>A0A0S4IXU9_BODSA</name>
<dbReference type="GO" id="GO:0005737">
    <property type="term" value="C:cytoplasm"/>
    <property type="evidence" value="ECO:0007669"/>
    <property type="project" value="UniProtKB-SubCell"/>
</dbReference>
<organism evidence="10 11">
    <name type="scientific">Bodo saltans</name>
    <name type="common">Flagellated protozoan</name>
    <dbReference type="NCBI Taxonomy" id="75058"/>
    <lineage>
        <taxon>Eukaryota</taxon>
        <taxon>Discoba</taxon>
        <taxon>Euglenozoa</taxon>
        <taxon>Kinetoplastea</taxon>
        <taxon>Metakinetoplastina</taxon>
        <taxon>Eubodonida</taxon>
        <taxon>Bodonidae</taxon>
        <taxon>Bodo</taxon>
    </lineage>
</organism>
<keyword evidence="11" id="KW-1185">Reference proteome</keyword>
<evidence type="ECO:0000313" key="11">
    <source>
        <dbReference type="Proteomes" id="UP000051952"/>
    </source>
</evidence>
<keyword evidence="3" id="KW-0479">Metal-binding</keyword>
<dbReference type="PANTHER" id="PTHR10131:SF94">
    <property type="entry name" value="TNF RECEPTOR-ASSOCIATED FACTOR 4"/>
    <property type="match status" value="1"/>
</dbReference>
<dbReference type="SMART" id="SM00184">
    <property type="entry name" value="RING"/>
    <property type="match status" value="1"/>
</dbReference>
<dbReference type="GO" id="GO:0008270">
    <property type="term" value="F:zinc ion binding"/>
    <property type="evidence" value="ECO:0007669"/>
    <property type="project" value="UniProtKB-KW"/>
</dbReference>
<evidence type="ECO:0000259" key="9">
    <source>
        <dbReference type="PROSITE" id="PS51081"/>
    </source>
</evidence>
<evidence type="ECO:0000256" key="3">
    <source>
        <dbReference type="ARBA" id="ARBA00022723"/>
    </source>
</evidence>
<keyword evidence="5" id="KW-0862">Zinc</keyword>
<evidence type="ECO:0000259" key="7">
    <source>
        <dbReference type="PROSITE" id="PS50089"/>
    </source>
</evidence>
<sequence>MKRRPSEERSPSPSQNTEVQFVDACPDDLQCQICLSVARDAVVTDECGHLFCQACIGTALELKPQCPMDRNPLTWAQVRKDVRTQRRIAALQCYCFHKSHGCTWTGEFGDLETHTEKCEHSPVECTFAPHGCDAVVTKRTLADHMTTNIVSHLSLMCRSMSTLMDDNVAQQQELELCRREDRFIWVIPRFENRQGPLYSRKFCAKGLQWYIGVDFESPDEHAGVYLFAEGHNKRVDFKLILYNADPKKDKIHEVSDWALDYKGKGWGPLKFIDRASSFQSGFLVNGCIRIGAEIDGEPFE</sequence>
<dbReference type="InterPro" id="IPR008974">
    <property type="entry name" value="TRAF-like"/>
</dbReference>
<keyword evidence="2" id="KW-0963">Cytoplasm</keyword>
<dbReference type="PANTHER" id="PTHR10131">
    <property type="entry name" value="TNF RECEPTOR ASSOCIATED FACTOR"/>
    <property type="match status" value="1"/>
</dbReference>
<dbReference type="PROSITE" id="PS50089">
    <property type="entry name" value="ZF_RING_2"/>
    <property type="match status" value="1"/>
</dbReference>
<dbReference type="Gene3D" id="2.60.210.10">
    <property type="entry name" value="Apoptosis, Tumor Necrosis Factor Receptor Associated Protein 2, Chain A"/>
    <property type="match status" value="1"/>
</dbReference>
<dbReference type="VEuPathDB" id="TriTrypDB:BSAL_67450"/>
<reference evidence="11" key="1">
    <citation type="submission" date="2015-09" db="EMBL/GenBank/DDBJ databases">
        <authorList>
            <consortium name="Pathogen Informatics"/>
        </authorList>
    </citation>
    <scope>NUCLEOTIDE SEQUENCE [LARGE SCALE GENOMIC DNA]</scope>
    <source>
        <strain evidence="11">Lake Konstanz</strain>
    </source>
</reference>
<dbReference type="PROSITE" id="PS51081">
    <property type="entry name" value="ZF_SIAH"/>
    <property type="match status" value="1"/>
</dbReference>
<feature type="domain" description="RING-type" evidence="7">
    <location>
        <begin position="31"/>
        <end position="70"/>
    </location>
</feature>
<dbReference type="PROSITE" id="PS00518">
    <property type="entry name" value="ZF_RING_1"/>
    <property type="match status" value="1"/>
</dbReference>
<accession>A0A0S4IXU9</accession>
<evidence type="ECO:0000313" key="10">
    <source>
        <dbReference type="EMBL" id="CUF93420.1"/>
    </source>
</evidence>
<dbReference type="Gene3D" id="3.30.40.10">
    <property type="entry name" value="Zinc/RING finger domain, C3HC4 (zinc finger)"/>
    <property type="match status" value="2"/>
</dbReference>
<dbReference type="InterPro" id="IPR013010">
    <property type="entry name" value="Znf_SIAH"/>
</dbReference>
<dbReference type="OrthoDB" id="6499288at2759"/>
<dbReference type="InterPro" id="IPR013083">
    <property type="entry name" value="Znf_RING/FYVE/PHD"/>
</dbReference>
<evidence type="ECO:0000256" key="2">
    <source>
        <dbReference type="ARBA" id="ARBA00022490"/>
    </source>
</evidence>
<dbReference type="AlphaFoldDB" id="A0A0S4IXU9"/>
<dbReference type="CDD" id="cd00121">
    <property type="entry name" value="MATH"/>
    <property type="match status" value="1"/>
</dbReference>
<comment type="subcellular location">
    <subcellularLocation>
        <location evidence="1">Cytoplasm</location>
    </subcellularLocation>
</comment>
<keyword evidence="4 6" id="KW-0863">Zinc-finger</keyword>